<dbReference type="PANTHER" id="PTHR43540:SF6">
    <property type="entry name" value="ISOCHORISMATASE-LIKE DOMAIN-CONTAINING PROTEIN"/>
    <property type="match status" value="1"/>
</dbReference>
<dbReference type="AlphaFoldDB" id="A0A0M2JPC9"/>
<dbReference type="Gene3D" id="3.40.50.850">
    <property type="entry name" value="Isochorismatase-like"/>
    <property type="match status" value="1"/>
</dbReference>
<dbReference type="OrthoDB" id="4305745at2"/>
<dbReference type="SUPFAM" id="SSF52499">
    <property type="entry name" value="Isochorismatase-like hydrolases"/>
    <property type="match status" value="1"/>
</dbReference>
<evidence type="ECO:0000256" key="1">
    <source>
        <dbReference type="ARBA" id="ARBA00022801"/>
    </source>
</evidence>
<dbReference type="EMBL" id="SDLP01000003">
    <property type="protein sequence ID" value="TDL08585.1"/>
    <property type="molecule type" value="Genomic_DNA"/>
</dbReference>
<sequence length="180" mass="19962">MSASAILVIDMMNTYRHPDADKLIPHVEPIVEPLSELVTAAQDRDDMDLIYVNDNYGDFSAEFSDIVRSALDGERPDLVEPIVPKHGLPVMTKVRHSAFYATSLAYLLTQLKPERLVLTGQVTEQCVLYTALDAYVRHFPVVVPRDAVAHIDPDLGQAALQMMEQNMKAEILDGAAGCLR</sequence>
<dbReference type="Proteomes" id="UP000034150">
    <property type="component" value="Unassembled WGS sequence"/>
</dbReference>
<keyword evidence="1 4" id="KW-0378">Hydrolase</keyword>
<organism evidence="3 5">
    <name type="scientific">Mycolicibacterium obuense</name>
    <dbReference type="NCBI Taxonomy" id="1807"/>
    <lineage>
        <taxon>Bacteria</taxon>
        <taxon>Bacillati</taxon>
        <taxon>Actinomycetota</taxon>
        <taxon>Actinomycetes</taxon>
        <taxon>Mycobacteriales</taxon>
        <taxon>Mycobacteriaceae</taxon>
        <taxon>Mycolicibacterium</taxon>
    </lineage>
</organism>
<evidence type="ECO:0000313" key="4">
    <source>
        <dbReference type="EMBL" id="TDL08585.1"/>
    </source>
</evidence>
<evidence type="ECO:0000313" key="6">
    <source>
        <dbReference type="Proteomes" id="UP000294952"/>
    </source>
</evidence>
<dbReference type="PANTHER" id="PTHR43540">
    <property type="entry name" value="PEROXYUREIDOACRYLATE/UREIDOACRYLATE AMIDOHYDROLASE-RELATED"/>
    <property type="match status" value="1"/>
</dbReference>
<dbReference type="GO" id="GO:0016787">
    <property type="term" value="F:hydrolase activity"/>
    <property type="evidence" value="ECO:0007669"/>
    <property type="project" value="UniProtKB-KW"/>
</dbReference>
<dbReference type="Pfam" id="PF00857">
    <property type="entry name" value="Isochorismatase"/>
    <property type="match status" value="1"/>
</dbReference>
<dbReference type="CDD" id="cd00431">
    <property type="entry name" value="cysteine_hydrolases"/>
    <property type="match status" value="1"/>
</dbReference>
<name>A0A0M2JPC9_9MYCO</name>
<reference evidence="3 5" key="1">
    <citation type="submission" date="2015-04" db="EMBL/GenBank/DDBJ databases">
        <title>Genome sequence of Mycobacterium obuense UC1.</title>
        <authorList>
            <person name="Greninger A.L."/>
            <person name="Cunningham G."/>
            <person name="Chiu C.Y."/>
            <person name="Miller S."/>
        </authorList>
    </citation>
    <scope>NUCLEOTIDE SEQUENCE [LARGE SCALE GENOMIC DNA]</scope>
    <source>
        <strain evidence="3 5">UC1</strain>
    </source>
</reference>
<proteinExistence type="predicted"/>
<keyword evidence="5" id="KW-1185">Reference proteome</keyword>
<evidence type="ECO:0000313" key="3">
    <source>
        <dbReference type="EMBL" id="KKE98339.1"/>
    </source>
</evidence>
<evidence type="ECO:0000259" key="2">
    <source>
        <dbReference type="Pfam" id="PF00857"/>
    </source>
</evidence>
<dbReference type="Proteomes" id="UP000294952">
    <property type="component" value="Unassembled WGS sequence"/>
</dbReference>
<dbReference type="InterPro" id="IPR050272">
    <property type="entry name" value="Isochorismatase-like_hydrls"/>
</dbReference>
<protein>
    <submittedName>
        <fullName evidence="4">Cysteine hydrolase</fullName>
    </submittedName>
    <submittedName>
        <fullName evidence="3">Isochorismatase</fullName>
    </submittedName>
</protein>
<reference evidence="4 6" key="2">
    <citation type="submission" date="2019-01" db="EMBL/GenBank/DDBJ databases">
        <title>High-quality-draft genome sequences of five non-tuberculosis mycobacteriaceae isolated from a nosocomial environment.</title>
        <authorList>
            <person name="Tiago I."/>
            <person name="Alarico S."/>
            <person name="Pereira S.G."/>
            <person name="Coelho C."/>
            <person name="Maranha A."/>
            <person name="Empadinhas N."/>
        </authorList>
    </citation>
    <scope>NUCLEOTIDE SEQUENCE [LARGE SCALE GENOMIC DNA]</scope>
    <source>
        <strain evidence="4 6">22DIII</strain>
    </source>
</reference>
<dbReference type="InterPro" id="IPR000868">
    <property type="entry name" value="Isochorismatase-like_dom"/>
</dbReference>
<comment type="caution">
    <text evidence="3">The sequence shown here is derived from an EMBL/GenBank/DDBJ whole genome shotgun (WGS) entry which is preliminary data.</text>
</comment>
<dbReference type="PATRIC" id="fig|1807.13.peg.6282"/>
<dbReference type="RefSeq" id="WP_046366704.1">
    <property type="nucleotide sequence ID" value="NZ_CALTXN010000003.1"/>
</dbReference>
<evidence type="ECO:0000313" key="5">
    <source>
        <dbReference type="Proteomes" id="UP000034150"/>
    </source>
</evidence>
<dbReference type="STRING" id="1807.MOBUDSM44075_01696"/>
<dbReference type="InterPro" id="IPR036380">
    <property type="entry name" value="Isochorismatase-like_sf"/>
</dbReference>
<feature type="domain" description="Isochorismatase-like" evidence="2">
    <location>
        <begin position="4"/>
        <end position="172"/>
    </location>
</feature>
<dbReference type="EMBL" id="LAUZ02000180">
    <property type="protein sequence ID" value="KKE98339.1"/>
    <property type="molecule type" value="Genomic_DNA"/>
</dbReference>
<accession>A0A0M2JPC9</accession>
<gene>
    <name evidence="4" type="ORF">EUA04_14255</name>
    <name evidence="3" type="ORF">WN67_29800</name>
</gene>